<comment type="caution">
    <text evidence="2">The sequence shown here is derived from an EMBL/GenBank/DDBJ whole genome shotgun (WGS) entry which is preliminary data.</text>
</comment>
<dbReference type="Proteomes" id="UP000249363">
    <property type="component" value="Unassembled WGS sequence"/>
</dbReference>
<reference evidence="2 3" key="1">
    <citation type="journal article" date="2017" name="Biotechnol. Biofuels">
        <title>Differential beta-glucosidase expression as a function of carbon source availability in Talaromyces amestolkiae: a genomic and proteomic approach.</title>
        <authorList>
            <person name="de Eugenio L.I."/>
            <person name="Mendez-Liter J.A."/>
            <person name="Nieto-Dominguez M."/>
            <person name="Alonso L."/>
            <person name="Gil-Munoz J."/>
            <person name="Barriuso J."/>
            <person name="Prieto A."/>
            <person name="Martinez M.J."/>
        </authorList>
    </citation>
    <scope>NUCLEOTIDE SEQUENCE [LARGE SCALE GENOMIC DNA]</scope>
    <source>
        <strain evidence="2 3">CIB</strain>
    </source>
</reference>
<proteinExistence type="predicted"/>
<accession>A0A364L1D0</accession>
<gene>
    <name evidence="2" type="ORF">BHQ10_005617</name>
</gene>
<keyword evidence="3" id="KW-1185">Reference proteome</keyword>
<sequence length="191" mass="20891">MQYRRITEVIEDDNKIERPSSQPGSANAKTAKANPDRVHVFIGPKTPAEADTTGDDVTQFKRVHIIAGPDTRRPAAGTLQPLASTDLNFDMNTYRRPTLPAPTELFNSGTVLGTDAYSLLEDSSPITVSTRRVFAYESDDGNEVTMSVATAEEAEKDLLHIRRRGFDSLSSSAEISLMPSLHEDEEPVSVA</sequence>
<dbReference type="AlphaFoldDB" id="A0A364L1D0"/>
<protein>
    <submittedName>
        <fullName evidence="2">Uncharacterized protein</fullName>
    </submittedName>
</protein>
<evidence type="ECO:0000313" key="3">
    <source>
        <dbReference type="Proteomes" id="UP000249363"/>
    </source>
</evidence>
<dbReference type="GeneID" id="63794833"/>
<dbReference type="RefSeq" id="XP_040734121.1">
    <property type="nucleotide sequence ID" value="XM_040878113.1"/>
</dbReference>
<evidence type="ECO:0000313" key="2">
    <source>
        <dbReference type="EMBL" id="RAO69605.1"/>
    </source>
</evidence>
<name>A0A364L1D0_TALAM</name>
<evidence type="ECO:0000256" key="1">
    <source>
        <dbReference type="SAM" id="MobiDB-lite"/>
    </source>
</evidence>
<dbReference type="EMBL" id="MIKG01000010">
    <property type="protein sequence ID" value="RAO69605.1"/>
    <property type="molecule type" value="Genomic_DNA"/>
</dbReference>
<organism evidence="2 3">
    <name type="scientific">Talaromyces amestolkiae</name>
    <dbReference type="NCBI Taxonomy" id="1196081"/>
    <lineage>
        <taxon>Eukaryota</taxon>
        <taxon>Fungi</taxon>
        <taxon>Dikarya</taxon>
        <taxon>Ascomycota</taxon>
        <taxon>Pezizomycotina</taxon>
        <taxon>Eurotiomycetes</taxon>
        <taxon>Eurotiomycetidae</taxon>
        <taxon>Eurotiales</taxon>
        <taxon>Trichocomaceae</taxon>
        <taxon>Talaromyces</taxon>
        <taxon>Talaromyces sect. Talaromyces</taxon>
    </lineage>
</organism>
<dbReference type="OrthoDB" id="4526956at2759"/>
<feature type="compositionally biased region" description="Polar residues" evidence="1">
    <location>
        <begin position="19"/>
        <end position="28"/>
    </location>
</feature>
<feature type="region of interest" description="Disordered" evidence="1">
    <location>
        <begin position="11"/>
        <end position="35"/>
    </location>
</feature>